<dbReference type="PANTHER" id="PTHR47237:SF1">
    <property type="entry name" value="SLL0310 PROTEIN"/>
    <property type="match status" value="1"/>
</dbReference>
<dbReference type="AlphaFoldDB" id="A0A923S9Y9"/>
<dbReference type="InterPro" id="IPR052729">
    <property type="entry name" value="Acyl/Acetyltrans_Enzymes"/>
</dbReference>
<dbReference type="Pfam" id="PF00583">
    <property type="entry name" value="Acetyltransf_1"/>
    <property type="match status" value="1"/>
</dbReference>
<sequence length="285" mass="30937">MGATLPGYTCRTMTRDEVAQAIDWAAQEGWNPGLHDHETFHAADPGGFFVGLLDDEPVASLSVVKYGARFAFLGLYIVRPGFRGRGLGWALWQHGMGTAAGRRVGLDGVVAQQDNYRKSGFALAWRNVRYEGRGGPAMAPDARLHRLDSLPFESVRACDQPFFPAERGAFLAGWLRQADATGLGWVEAGAMRGFGVIRACRRGWKIGPLVADTEAIADALFAGLASHAAPEEPVYLDIPEPNAAALALTRRHGMRMVFETARMYTGQAPAVPMDRLYGITSFELG</sequence>
<dbReference type="PROSITE" id="PS51186">
    <property type="entry name" value="GNAT"/>
    <property type="match status" value="1"/>
</dbReference>
<gene>
    <name evidence="2" type="ORF">H8N03_01975</name>
</gene>
<dbReference type="InterPro" id="IPR016181">
    <property type="entry name" value="Acyl_CoA_acyltransferase"/>
</dbReference>
<dbReference type="GO" id="GO:0016747">
    <property type="term" value="F:acyltransferase activity, transferring groups other than amino-acyl groups"/>
    <property type="evidence" value="ECO:0007669"/>
    <property type="project" value="InterPro"/>
</dbReference>
<dbReference type="InterPro" id="IPR000182">
    <property type="entry name" value="GNAT_dom"/>
</dbReference>
<proteinExistence type="predicted"/>
<evidence type="ECO:0000259" key="1">
    <source>
        <dbReference type="PROSITE" id="PS51186"/>
    </source>
</evidence>
<name>A0A923S9Y9_9BURK</name>
<dbReference type="Gene3D" id="3.40.630.30">
    <property type="match status" value="1"/>
</dbReference>
<comment type="caution">
    <text evidence="2">The sequence shown here is derived from an EMBL/GenBank/DDBJ whole genome shotgun (WGS) entry which is preliminary data.</text>
</comment>
<evidence type="ECO:0000313" key="2">
    <source>
        <dbReference type="EMBL" id="MBC5781693.1"/>
    </source>
</evidence>
<dbReference type="EMBL" id="JACORT010000001">
    <property type="protein sequence ID" value="MBC5781693.1"/>
    <property type="molecule type" value="Genomic_DNA"/>
</dbReference>
<organism evidence="2 3">
    <name type="scientific">Ramlibacter cellulosilyticus</name>
    <dbReference type="NCBI Taxonomy" id="2764187"/>
    <lineage>
        <taxon>Bacteria</taxon>
        <taxon>Pseudomonadati</taxon>
        <taxon>Pseudomonadota</taxon>
        <taxon>Betaproteobacteria</taxon>
        <taxon>Burkholderiales</taxon>
        <taxon>Comamonadaceae</taxon>
        <taxon>Ramlibacter</taxon>
    </lineage>
</organism>
<protein>
    <submittedName>
        <fullName evidence="2">GNAT family N-acetyltransferase</fullName>
    </submittedName>
</protein>
<dbReference type="SUPFAM" id="SSF55729">
    <property type="entry name" value="Acyl-CoA N-acyltransferases (Nat)"/>
    <property type="match status" value="1"/>
</dbReference>
<accession>A0A923S9Y9</accession>
<dbReference type="Pfam" id="PF18014">
    <property type="entry name" value="Acetyltransf_18"/>
    <property type="match status" value="1"/>
</dbReference>
<feature type="domain" description="N-acetyltransferase" evidence="1">
    <location>
        <begin position="8"/>
        <end position="143"/>
    </location>
</feature>
<dbReference type="Proteomes" id="UP000608513">
    <property type="component" value="Unassembled WGS sequence"/>
</dbReference>
<dbReference type="RefSeq" id="WP_187074442.1">
    <property type="nucleotide sequence ID" value="NZ_JACORT010000001.1"/>
</dbReference>
<evidence type="ECO:0000313" key="3">
    <source>
        <dbReference type="Proteomes" id="UP000608513"/>
    </source>
</evidence>
<dbReference type="InterPro" id="IPR041496">
    <property type="entry name" value="YitH/HolE_GNAT"/>
</dbReference>
<dbReference type="Gene3D" id="3.40.630.90">
    <property type="match status" value="1"/>
</dbReference>
<reference evidence="2" key="1">
    <citation type="submission" date="2020-08" db="EMBL/GenBank/DDBJ databases">
        <title>Ramlibacter sp. USB13 16S ribosomal RNA gene genome sequencing and assembly.</title>
        <authorList>
            <person name="Kang M."/>
        </authorList>
    </citation>
    <scope>NUCLEOTIDE SEQUENCE</scope>
    <source>
        <strain evidence="2">USB13</strain>
    </source>
</reference>
<keyword evidence="3" id="KW-1185">Reference proteome</keyword>
<dbReference type="PANTHER" id="PTHR47237">
    <property type="entry name" value="SLL0310 PROTEIN"/>
    <property type="match status" value="1"/>
</dbReference>
<dbReference type="CDD" id="cd04301">
    <property type="entry name" value="NAT_SF"/>
    <property type="match status" value="1"/>
</dbReference>